<protein>
    <submittedName>
        <fullName evidence="3">Histidine kinase</fullName>
    </submittedName>
</protein>
<dbReference type="InParanoid" id="A0A151Z2L0"/>
<evidence type="ECO:0000313" key="3">
    <source>
        <dbReference type="EMBL" id="KYQ88193.1"/>
    </source>
</evidence>
<evidence type="ECO:0000313" key="4">
    <source>
        <dbReference type="Proteomes" id="UP000076078"/>
    </source>
</evidence>
<dbReference type="InterPro" id="IPR004358">
    <property type="entry name" value="Sig_transdc_His_kin-like_C"/>
</dbReference>
<dbReference type="Pfam" id="PF02518">
    <property type="entry name" value="HATPase_c"/>
    <property type="match status" value="1"/>
</dbReference>
<keyword evidence="3" id="KW-0418">Kinase</keyword>
<dbReference type="InterPro" id="IPR036890">
    <property type="entry name" value="HATPase_C_sf"/>
</dbReference>
<dbReference type="InterPro" id="IPR003594">
    <property type="entry name" value="HATPase_dom"/>
</dbReference>
<organism evidence="3 4">
    <name type="scientific">Tieghemostelium lacteum</name>
    <name type="common">Slime mold</name>
    <name type="synonym">Dictyostelium lacteum</name>
    <dbReference type="NCBI Taxonomy" id="361077"/>
    <lineage>
        <taxon>Eukaryota</taxon>
        <taxon>Amoebozoa</taxon>
        <taxon>Evosea</taxon>
        <taxon>Eumycetozoa</taxon>
        <taxon>Dictyostelia</taxon>
        <taxon>Dictyosteliales</taxon>
        <taxon>Raperosteliaceae</taxon>
        <taxon>Tieghemostelium</taxon>
    </lineage>
</organism>
<evidence type="ECO:0000256" key="1">
    <source>
        <dbReference type="ARBA" id="ARBA00022553"/>
    </source>
</evidence>
<keyword evidence="1" id="KW-0597">Phosphoprotein</keyword>
<dbReference type="GO" id="GO:0000155">
    <property type="term" value="F:phosphorelay sensor kinase activity"/>
    <property type="evidence" value="ECO:0007669"/>
    <property type="project" value="TreeGrafter"/>
</dbReference>
<dbReference type="PANTHER" id="PTHR43547">
    <property type="entry name" value="TWO-COMPONENT HISTIDINE KINASE"/>
    <property type="match status" value="1"/>
</dbReference>
<dbReference type="OrthoDB" id="60033at2759"/>
<evidence type="ECO:0000259" key="2">
    <source>
        <dbReference type="Pfam" id="PF02518"/>
    </source>
</evidence>
<dbReference type="AlphaFoldDB" id="A0A151Z2L0"/>
<dbReference type="PRINTS" id="PR00344">
    <property type="entry name" value="BCTRLSENSOR"/>
</dbReference>
<dbReference type="STRING" id="361077.A0A151Z2L0"/>
<dbReference type="Gene3D" id="3.30.565.10">
    <property type="entry name" value="Histidine kinase-like ATPase, C-terminal domain"/>
    <property type="match status" value="1"/>
</dbReference>
<feature type="domain" description="Histidine kinase/HSP90-like ATPase" evidence="2">
    <location>
        <begin position="34"/>
        <end position="98"/>
    </location>
</feature>
<reference evidence="3 4" key="1">
    <citation type="submission" date="2015-12" db="EMBL/GenBank/DDBJ databases">
        <title>Dictyostelia acquired genes for synthesis and detection of signals that induce cell-type specialization by lateral gene transfer from prokaryotes.</title>
        <authorList>
            <person name="Gloeckner G."/>
            <person name="Schaap P."/>
        </authorList>
    </citation>
    <scope>NUCLEOTIDE SEQUENCE [LARGE SCALE GENOMIC DNA]</scope>
    <source>
        <strain evidence="3 4">TK</strain>
    </source>
</reference>
<dbReference type="EMBL" id="LODT01000051">
    <property type="protein sequence ID" value="KYQ88193.1"/>
    <property type="molecule type" value="Genomic_DNA"/>
</dbReference>
<keyword evidence="3" id="KW-0808">Transferase</keyword>
<dbReference type="Proteomes" id="UP000076078">
    <property type="component" value="Unassembled WGS sequence"/>
</dbReference>
<proteinExistence type="predicted"/>
<comment type="caution">
    <text evidence="3">The sequence shown here is derived from an EMBL/GenBank/DDBJ whole genome shotgun (WGS) entry which is preliminary data.</text>
</comment>
<dbReference type="SUPFAM" id="SSF55874">
    <property type="entry name" value="ATPase domain of HSP90 chaperone/DNA topoisomerase II/histidine kinase"/>
    <property type="match status" value="1"/>
</dbReference>
<gene>
    <name evidence="3" type="ORF">DLAC_10878</name>
</gene>
<keyword evidence="4" id="KW-1185">Reference proteome</keyword>
<sequence length="109" mass="12273">MKSKSQGHDESILEYRFKKIRRFVEAIDCTGKVGDSIDPQPIPKVFDRYGQTMTTTTRNFNGLGIGLSIVQDIISIHGGPIYAHSDGVDKGSRFTILPLAEEQDLEYRR</sequence>
<dbReference type="PANTHER" id="PTHR43547:SF5">
    <property type="entry name" value="HYBRID SIGNAL TRANSDUCTION HISTIDINE KINASE D"/>
    <property type="match status" value="1"/>
</dbReference>
<accession>A0A151Z2L0</accession>
<name>A0A151Z2L0_TIELA</name>